<dbReference type="InterPro" id="IPR015943">
    <property type="entry name" value="WD40/YVTN_repeat-like_dom_sf"/>
</dbReference>
<feature type="repeat" description="WD" evidence="3">
    <location>
        <begin position="1159"/>
        <end position="1200"/>
    </location>
</feature>
<protein>
    <recommendedName>
        <fullName evidence="5">NACHT domain-containing protein</fullName>
    </recommendedName>
</protein>
<feature type="repeat" description="WD" evidence="3">
    <location>
        <begin position="901"/>
        <end position="942"/>
    </location>
</feature>
<evidence type="ECO:0000256" key="4">
    <source>
        <dbReference type="SAM" id="MobiDB-lite"/>
    </source>
</evidence>
<dbReference type="InterPro" id="IPR050349">
    <property type="entry name" value="WD_LIS1/nudF_dynein_reg"/>
</dbReference>
<feature type="repeat" description="WD" evidence="3">
    <location>
        <begin position="1202"/>
        <end position="1243"/>
    </location>
</feature>
<evidence type="ECO:0000259" key="5">
    <source>
        <dbReference type="PROSITE" id="PS50837"/>
    </source>
</evidence>
<comment type="caution">
    <text evidence="6">The sequence shown here is derived from an EMBL/GenBank/DDBJ whole genome shotgun (WGS) entry which is preliminary data.</text>
</comment>
<dbReference type="EMBL" id="CAJMWX010001620">
    <property type="protein sequence ID" value="CAE6499221.1"/>
    <property type="molecule type" value="Genomic_DNA"/>
</dbReference>
<feature type="domain" description="NACHT" evidence="5">
    <location>
        <begin position="321"/>
        <end position="466"/>
    </location>
</feature>
<feature type="repeat" description="WD" evidence="3">
    <location>
        <begin position="988"/>
        <end position="1029"/>
    </location>
</feature>
<dbReference type="Pfam" id="PF00400">
    <property type="entry name" value="WD40"/>
    <property type="match status" value="9"/>
</dbReference>
<organism evidence="6 7">
    <name type="scientific">Rhizoctonia solani</name>
    <dbReference type="NCBI Taxonomy" id="456999"/>
    <lineage>
        <taxon>Eukaryota</taxon>
        <taxon>Fungi</taxon>
        <taxon>Dikarya</taxon>
        <taxon>Basidiomycota</taxon>
        <taxon>Agaricomycotina</taxon>
        <taxon>Agaricomycetes</taxon>
        <taxon>Cantharellales</taxon>
        <taxon>Ceratobasidiaceae</taxon>
        <taxon>Rhizoctonia</taxon>
    </lineage>
</organism>
<dbReference type="SMART" id="SM00320">
    <property type="entry name" value="WD40"/>
    <property type="match status" value="10"/>
</dbReference>
<dbReference type="SUPFAM" id="SSF50978">
    <property type="entry name" value="WD40 repeat-like"/>
    <property type="match status" value="1"/>
</dbReference>
<dbReference type="Proteomes" id="UP000663888">
    <property type="component" value="Unassembled WGS sequence"/>
</dbReference>
<dbReference type="PANTHER" id="PTHR44129">
    <property type="entry name" value="WD REPEAT-CONTAINING PROTEIN POP1"/>
    <property type="match status" value="1"/>
</dbReference>
<evidence type="ECO:0000256" key="3">
    <source>
        <dbReference type="PROSITE-ProRule" id="PRU00221"/>
    </source>
</evidence>
<dbReference type="PROSITE" id="PS00678">
    <property type="entry name" value="WD_REPEATS_1"/>
    <property type="match status" value="4"/>
</dbReference>
<dbReference type="PRINTS" id="PR00320">
    <property type="entry name" value="GPROTEINBRPT"/>
</dbReference>
<evidence type="ECO:0000256" key="1">
    <source>
        <dbReference type="ARBA" id="ARBA00022574"/>
    </source>
</evidence>
<dbReference type="Gene3D" id="3.40.50.300">
    <property type="entry name" value="P-loop containing nucleotide triphosphate hydrolases"/>
    <property type="match status" value="1"/>
</dbReference>
<reference evidence="6" key="1">
    <citation type="submission" date="2021-01" db="EMBL/GenBank/DDBJ databases">
        <authorList>
            <person name="Kaushik A."/>
        </authorList>
    </citation>
    <scope>NUCLEOTIDE SEQUENCE</scope>
    <source>
        <strain evidence="6">AG4-R118</strain>
    </source>
</reference>
<dbReference type="InterPro" id="IPR036322">
    <property type="entry name" value="WD40_repeat_dom_sf"/>
</dbReference>
<dbReference type="Pfam" id="PF24883">
    <property type="entry name" value="NPHP3_N"/>
    <property type="match status" value="1"/>
</dbReference>
<dbReference type="SUPFAM" id="SSF52540">
    <property type="entry name" value="P-loop containing nucleoside triphosphate hydrolases"/>
    <property type="match status" value="1"/>
</dbReference>
<dbReference type="InterPro" id="IPR019775">
    <property type="entry name" value="WD40_repeat_CS"/>
</dbReference>
<gene>
    <name evidence="6" type="ORF">RDB_LOCUS150975</name>
</gene>
<evidence type="ECO:0000313" key="7">
    <source>
        <dbReference type="Proteomes" id="UP000663888"/>
    </source>
</evidence>
<sequence>MSASGWYKRQKNKIKKAFGQNQSSTSLPDPSKTPQPASPIPQLVANPTKEKLEDTLSSLSLSSTQVTPLPVPPNHRDIKHGAIVTSGVSLPDLDAGNRCSPVDDEVTAIAPDLNLGQASKTEGQKGKMAWSGLKTLLGALSSGMGAFSPLEPAVRGLEYCINVFEQASKARDDYQELGEQIDRLLGDLSQFHSWIESPMTTCVRNLCSDIETEIMIIEEKQDKSAPERYLEAAEDSDAILECYRRIHGHVQRLMLNANLNMWKTLDEEMTDRRLHHLSPTMSGAYDSWASDRAKRRLCAQGTRVHELEGLQAWLRDPLASPIYWINGMAGTGKTTIAYTFCDGLYATGELAASFFCTRLIPECRNIQLIIPAIAHQLAQFSYPFRHALSKALESDREAHTRKLDTQFRMLIVRPLEAIQHTLPSGFVVVIDALDECEDRDSIGNMIDLLVRSVPNLPIRFLVSSRPEPEIYRRMMKQVGGDPSAKLVLHELDPNDVQEDIEAYLRQELDNIPLTAEQWSGLLERCGGLFIYASTACRYIKSGDEMMSYEEAVDTVLGLSFEGTRDTEKELDKLYLSILEAAFTMPHISEANQKRMKMVLDTIVCAQEPMTTEALAGLLGLKNAEHTSTLLRPLFSVINVAQDTGIAATLHASFPDFMFSPDRSARFHCSAAQQHTDLTIICLEKIRSNPVQFNICGIESSYLLDDQISDLPERAERAVPPALLYSCCHLAGHLELSGPSAELKELVLDFLTARLLLWMEVLSVKKLLEIGTTALDRIMKWCQVARMSKDITDLARDAGGFFGCYKDWGAGQSTAHIYTSMLTFWPSYCPMAKYYMPRTTRMLRPQGTAVDKCRLPVLAVRNMGEPMQAVCYFTDGVHIAASVGNDIYVLDGWTLQLVLGPFEGHTDLITSIAVSPDGVYIASGSYDSTIRVWNAKNGELVVDPIKAHHDRVTSVAFSPDSTRIVSTGAFDCLRVWFVQNGEEVLSAGTRDRTECICTAVFTPDGSRILSGHGDRAICFWDAQTGDLISEQPGQHPDHIESVAFSADGLRFASTSIDGTTNIWDTKSQQIVLGLLEGWSTDVNQATFSPNNSYIATTKYGGVRLRNAKTGESLTIMLGPSLRPVKSVAFSPDSSRFTACCDDGIVAIWDTEHAAKIDTYIRRSQGGIHSACFSSDGLHIVTGARDGSIWLWDTSTGELVTGPLTGHKGYVCSVAISFDGAYIASASSDKTIRLWDLKGTEGAYKVLEHHTKRADSLSFTFDNTQLLYGSLTYSIGESPFTSDISSDLNNNQRDEWAAHVFSLRAPCITSSPDGVYTASGSANGTVEMWHTQTGQLVIGPLRAHADAVSRILFSPDGTHMVSCSIDDTMRFWPIPGRPNYNFRGSHSSSTSGQASVSTSRALAREFDENGWIINDWGERLAWIPPNLRMIPKTRLYRRKYWGVMG</sequence>
<accession>A0A8H3H647</accession>
<keyword evidence="1 3" id="KW-0853">WD repeat</keyword>
<feature type="compositionally biased region" description="Polar residues" evidence="4">
    <location>
        <begin position="19"/>
        <end position="30"/>
    </location>
</feature>
<dbReference type="CDD" id="cd00200">
    <property type="entry name" value="WD40"/>
    <property type="match status" value="1"/>
</dbReference>
<feature type="repeat" description="WD" evidence="3">
    <location>
        <begin position="1309"/>
        <end position="1337"/>
    </location>
</feature>
<dbReference type="InterPro" id="IPR020472">
    <property type="entry name" value="WD40_PAC1"/>
</dbReference>
<feature type="region of interest" description="Disordered" evidence="4">
    <location>
        <begin position="1"/>
        <end position="77"/>
    </location>
</feature>
<keyword evidence="2" id="KW-0677">Repeat</keyword>
<feature type="repeat" description="WD" evidence="3">
    <location>
        <begin position="1123"/>
        <end position="1157"/>
    </location>
</feature>
<dbReference type="PROSITE" id="PS50294">
    <property type="entry name" value="WD_REPEATS_REGION"/>
    <property type="match status" value="6"/>
</dbReference>
<dbReference type="PROSITE" id="PS50837">
    <property type="entry name" value="NACHT"/>
    <property type="match status" value="1"/>
</dbReference>
<dbReference type="InterPro" id="IPR027417">
    <property type="entry name" value="P-loop_NTPase"/>
</dbReference>
<dbReference type="Gene3D" id="2.130.10.10">
    <property type="entry name" value="YVTN repeat-like/Quinoprotein amine dehydrogenase"/>
    <property type="match status" value="4"/>
</dbReference>
<name>A0A8H3H647_9AGAM</name>
<dbReference type="InterPro" id="IPR011047">
    <property type="entry name" value="Quinoprotein_ADH-like_sf"/>
</dbReference>
<dbReference type="InterPro" id="IPR056884">
    <property type="entry name" value="NPHP3-like_N"/>
</dbReference>
<dbReference type="InterPro" id="IPR007111">
    <property type="entry name" value="NACHT_NTPase"/>
</dbReference>
<evidence type="ECO:0000256" key="2">
    <source>
        <dbReference type="ARBA" id="ARBA00022737"/>
    </source>
</evidence>
<dbReference type="PROSITE" id="PS50082">
    <property type="entry name" value="WD_REPEATS_2"/>
    <property type="match status" value="9"/>
</dbReference>
<feature type="repeat" description="WD" evidence="3">
    <location>
        <begin position="1339"/>
        <end position="1370"/>
    </location>
</feature>
<feature type="repeat" description="WD" evidence="3">
    <location>
        <begin position="944"/>
        <end position="985"/>
    </location>
</feature>
<proteinExistence type="predicted"/>
<dbReference type="InterPro" id="IPR001680">
    <property type="entry name" value="WD40_rpt"/>
</dbReference>
<evidence type="ECO:0000313" key="6">
    <source>
        <dbReference type="EMBL" id="CAE6499221.1"/>
    </source>
</evidence>
<dbReference type="SUPFAM" id="SSF50998">
    <property type="entry name" value="Quinoprotein alcohol dehydrogenase-like"/>
    <property type="match status" value="1"/>
</dbReference>
<feature type="repeat" description="WD" evidence="3">
    <location>
        <begin position="1031"/>
        <end position="1072"/>
    </location>
</feature>